<keyword evidence="7" id="KW-1185">Reference proteome</keyword>
<dbReference type="PRINTS" id="PR00455">
    <property type="entry name" value="HTHTETR"/>
</dbReference>
<dbReference type="SUPFAM" id="SSF46689">
    <property type="entry name" value="Homeodomain-like"/>
    <property type="match status" value="1"/>
</dbReference>
<proteinExistence type="predicted"/>
<dbReference type="Gene3D" id="1.10.10.60">
    <property type="entry name" value="Homeodomain-like"/>
    <property type="match status" value="1"/>
</dbReference>
<dbReference type="SUPFAM" id="SSF48498">
    <property type="entry name" value="Tetracyclin repressor-like, C-terminal domain"/>
    <property type="match status" value="1"/>
</dbReference>
<evidence type="ECO:0000256" key="1">
    <source>
        <dbReference type="ARBA" id="ARBA00023015"/>
    </source>
</evidence>
<dbReference type="AlphaFoldDB" id="A0A6N8F3R1"/>
<name>A0A6N8F3R1_9GAMM</name>
<evidence type="ECO:0000256" key="4">
    <source>
        <dbReference type="PROSITE-ProRule" id="PRU00335"/>
    </source>
</evidence>
<dbReference type="InterPro" id="IPR009057">
    <property type="entry name" value="Homeodomain-like_sf"/>
</dbReference>
<comment type="caution">
    <text evidence="6">The sequence shown here is derived from an EMBL/GenBank/DDBJ whole genome shotgun (WGS) entry which is preliminary data.</text>
</comment>
<dbReference type="OrthoDB" id="270177at2"/>
<evidence type="ECO:0000259" key="5">
    <source>
        <dbReference type="PROSITE" id="PS50977"/>
    </source>
</evidence>
<dbReference type="InterPro" id="IPR036271">
    <property type="entry name" value="Tet_transcr_reg_TetR-rel_C_sf"/>
</dbReference>
<keyword evidence="3" id="KW-0804">Transcription</keyword>
<evidence type="ECO:0000313" key="6">
    <source>
        <dbReference type="EMBL" id="MUH71225.1"/>
    </source>
</evidence>
<dbReference type="Gene3D" id="1.10.357.10">
    <property type="entry name" value="Tetracycline Repressor, domain 2"/>
    <property type="match status" value="1"/>
</dbReference>
<evidence type="ECO:0000256" key="3">
    <source>
        <dbReference type="ARBA" id="ARBA00023163"/>
    </source>
</evidence>
<dbReference type="RefSeq" id="WP_155693761.1">
    <property type="nucleotide sequence ID" value="NZ_BAAAFQ010000005.1"/>
</dbReference>
<evidence type="ECO:0000313" key="7">
    <source>
        <dbReference type="Proteomes" id="UP000439994"/>
    </source>
</evidence>
<protein>
    <submittedName>
        <fullName evidence="6">TetR family transcriptional regulator</fullName>
    </submittedName>
</protein>
<gene>
    <name evidence="6" type="ORF">GNP35_01185</name>
</gene>
<feature type="DNA-binding region" description="H-T-H motif" evidence="4">
    <location>
        <begin position="31"/>
        <end position="50"/>
    </location>
</feature>
<dbReference type="Proteomes" id="UP000439994">
    <property type="component" value="Unassembled WGS sequence"/>
</dbReference>
<feature type="domain" description="HTH tetR-type" evidence="5">
    <location>
        <begin position="8"/>
        <end position="68"/>
    </location>
</feature>
<dbReference type="PANTHER" id="PTHR47506:SF1">
    <property type="entry name" value="HTH-TYPE TRANSCRIPTIONAL REGULATOR YJDC"/>
    <property type="match status" value="1"/>
</dbReference>
<dbReference type="Pfam" id="PF00440">
    <property type="entry name" value="TetR_N"/>
    <property type="match status" value="1"/>
</dbReference>
<sequence length="201" mass="21929">MASGRKKAFNESQALEAAMHVFWSKGYVGASLSALTDSMGINKPSMYSTFGNKEALFIKSTSHYVESQMKPHLQHLYQANVPLLTRIKNYMLSIVSMQFNEESPKGCYLVLCQSELAGGEVPEAASELLQELDDLPKVVIADLLNSDSEAKQLGLDTRSNEIALTLYTVLKGSASMARSGIAQEQMLPVVDNVIAGLATRH</sequence>
<dbReference type="GO" id="GO:0003677">
    <property type="term" value="F:DNA binding"/>
    <property type="evidence" value="ECO:0007669"/>
    <property type="project" value="UniProtKB-UniRule"/>
</dbReference>
<dbReference type="PROSITE" id="PS50977">
    <property type="entry name" value="HTH_TETR_2"/>
    <property type="match status" value="1"/>
</dbReference>
<reference evidence="6 7" key="1">
    <citation type="submission" date="2019-11" db="EMBL/GenBank/DDBJ databases">
        <title>P. haliotis isolates from Z. marina roots.</title>
        <authorList>
            <person name="Cohen M."/>
            <person name="Jospin G."/>
            <person name="Eisen J.A."/>
            <person name="Coil D.A."/>
        </authorList>
    </citation>
    <scope>NUCLEOTIDE SEQUENCE [LARGE SCALE GENOMIC DNA]</scope>
    <source>
        <strain evidence="6 7">UCD-MCMsp1aY</strain>
    </source>
</reference>
<dbReference type="PANTHER" id="PTHR47506">
    <property type="entry name" value="TRANSCRIPTIONAL REGULATORY PROTEIN"/>
    <property type="match status" value="1"/>
</dbReference>
<keyword evidence="2 4" id="KW-0238">DNA-binding</keyword>
<accession>A0A6N8F3R1</accession>
<keyword evidence="1" id="KW-0805">Transcription regulation</keyword>
<evidence type="ECO:0000256" key="2">
    <source>
        <dbReference type="ARBA" id="ARBA00023125"/>
    </source>
</evidence>
<organism evidence="6 7">
    <name type="scientific">Psychrosphaera haliotis</name>
    <dbReference type="NCBI Taxonomy" id="555083"/>
    <lineage>
        <taxon>Bacteria</taxon>
        <taxon>Pseudomonadati</taxon>
        <taxon>Pseudomonadota</taxon>
        <taxon>Gammaproteobacteria</taxon>
        <taxon>Alteromonadales</taxon>
        <taxon>Pseudoalteromonadaceae</taxon>
        <taxon>Psychrosphaera</taxon>
    </lineage>
</organism>
<dbReference type="InterPro" id="IPR001647">
    <property type="entry name" value="HTH_TetR"/>
</dbReference>
<dbReference type="EMBL" id="WOCD01000001">
    <property type="protein sequence ID" value="MUH71225.1"/>
    <property type="molecule type" value="Genomic_DNA"/>
</dbReference>